<keyword evidence="4" id="KW-1185">Reference proteome</keyword>
<sequence length="268" mass="30620">MCRILGVSVSGYYDWHKREPSAHEREDGELAKLIHRIFYANRGVYGSPRVHMELRDQGVRCSKERVARLMREMELGAKRQRNKPVGTTRRKGSQLAPNLLGREFGAEQPNQKWGSSTTSVWTAEGWLYVAVILDLFSRLVVGWAMSQNNDEQLVRLALEMALLRRSPAAEMLLHSDQGSPYTATGYLNRLAHLGMVVSMSRTGDCYDNAVMESFFSTLKGECVERSAFATRAEARQTIFEYIECFYNRVRRHSTLNSMSPMAYEQMMS</sequence>
<gene>
    <name evidence="3" type="ORF">KSF_112420</name>
</gene>
<dbReference type="GO" id="GO:0003676">
    <property type="term" value="F:nucleic acid binding"/>
    <property type="evidence" value="ECO:0007669"/>
    <property type="project" value="InterPro"/>
</dbReference>
<dbReference type="InterPro" id="IPR050900">
    <property type="entry name" value="Transposase_IS3/IS150/IS904"/>
</dbReference>
<evidence type="ECO:0000313" key="4">
    <source>
        <dbReference type="Proteomes" id="UP000597444"/>
    </source>
</evidence>
<dbReference type="PROSITE" id="PS50994">
    <property type="entry name" value="INTEGRASE"/>
    <property type="match status" value="1"/>
</dbReference>
<dbReference type="Pfam" id="PF13276">
    <property type="entry name" value="HTH_21"/>
    <property type="match status" value="1"/>
</dbReference>
<dbReference type="InterPro" id="IPR048020">
    <property type="entry name" value="Transpos_IS3"/>
</dbReference>
<reference evidence="3" key="1">
    <citation type="submission" date="2020-10" db="EMBL/GenBank/DDBJ databases">
        <title>Taxonomic study of unclassified bacteria belonging to the class Ktedonobacteria.</title>
        <authorList>
            <person name="Yabe S."/>
            <person name="Wang C.M."/>
            <person name="Zheng Y."/>
            <person name="Sakai Y."/>
            <person name="Cavaletti L."/>
            <person name="Monciardini P."/>
            <person name="Donadio S."/>
        </authorList>
    </citation>
    <scope>NUCLEOTIDE SEQUENCE</scope>
    <source>
        <strain evidence="3">ID150040</strain>
    </source>
</reference>
<accession>A0A8J3J061</accession>
<evidence type="ECO:0000313" key="3">
    <source>
        <dbReference type="EMBL" id="GHP01195.1"/>
    </source>
</evidence>
<protein>
    <submittedName>
        <fullName evidence="3">Transposase</fullName>
    </submittedName>
</protein>
<evidence type="ECO:0000256" key="1">
    <source>
        <dbReference type="ARBA" id="ARBA00002286"/>
    </source>
</evidence>
<dbReference type="SUPFAM" id="SSF53098">
    <property type="entry name" value="Ribonuclease H-like"/>
    <property type="match status" value="1"/>
</dbReference>
<proteinExistence type="predicted"/>
<dbReference type="AlphaFoldDB" id="A0A8J3J061"/>
<evidence type="ECO:0000259" key="2">
    <source>
        <dbReference type="PROSITE" id="PS50994"/>
    </source>
</evidence>
<name>A0A8J3J061_9CHLR</name>
<comment type="caution">
    <text evidence="3">The sequence shown here is derived from an EMBL/GenBank/DDBJ whole genome shotgun (WGS) entry which is preliminary data.</text>
</comment>
<comment type="function">
    <text evidence="1">Involved in the transposition of the insertion sequence.</text>
</comment>
<dbReference type="Pfam" id="PF00665">
    <property type="entry name" value="rve"/>
    <property type="match status" value="1"/>
</dbReference>
<dbReference type="InterPro" id="IPR036397">
    <property type="entry name" value="RNaseH_sf"/>
</dbReference>
<organism evidence="3 4">
    <name type="scientific">Reticulibacter mediterranei</name>
    <dbReference type="NCBI Taxonomy" id="2778369"/>
    <lineage>
        <taxon>Bacteria</taxon>
        <taxon>Bacillati</taxon>
        <taxon>Chloroflexota</taxon>
        <taxon>Ktedonobacteria</taxon>
        <taxon>Ktedonobacterales</taxon>
        <taxon>Reticulibacteraceae</taxon>
        <taxon>Reticulibacter</taxon>
    </lineage>
</organism>
<dbReference type="Gene3D" id="3.30.420.10">
    <property type="entry name" value="Ribonuclease H-like superfamily/Ribonuclease H"/>
    <property type="match status" value="1"/>
</dbReference>
<dbReference type="InterPro" id="IPR025948">
    <property type="entry name" value="HTH-like_dom"/>
</dbReference>
<dbReference type="Pfam" id="PF13333">
    <property type="entry name" value="rve_2"/>
    <property type="match status" value="1"/>
</dbReference>
<dbReference type="PANTHER" id="PTHR46889:SF4">
    <property type="entry name" value="TRANSPOSASE INSO FOR INSERTION SEQUENCE ELEMENT IS911B-RELATED"/>
    <property type="match status" value="1"/>
</dbReference>
<dbReference type="NCBIfam" id="NF033516">
    <property type="entry name" value="transpos_IS3"/>
    <property type="match status" value="1"/>
</dbReference>
<dbReference type="InterPro" id="IPR001584">
    <property type="entry name" value="Integrase_cat-core"/>
</dbReference>
<dbReference type="Proteomes" id="UP000597444">
    <property type="component" value="Unassembled WGS sequence"/>
</dbReference>
<dbReference type="InterPro" id="IPR012337">
    <property type="entry name" value="RNaseH-like_sf"/>
</dbReference>
<dbReference type="EMBL" id="BNJK01000004">
    <property type="protein sequence ID" value="GHP01195.1"/>
    <property type="molecule type" value="Genomic_DNA"/>
</dbReference>
<dbReference type="PANTHER" id="PTHR46889">
    <property type="entry name" value="TRANSPOSASE INSF FOR INSERTION SEQUENCE IS3B-RELATED"/>
    <property type="match status" value="1"/>
</dbReference>
<dbReference type="GO" id="GO:0015074">
    <property type="term" value="P:DNA integration"/>
    <property type="evidence" value="ECO:0007669"/>
    <property type="project" value="InterPro"/>
</dbReference>
<feature type="domain" description="Integrase catalytic" evidence="2">
    <location>
        <begin position="105"/>
        <end position="268"/>
    </location>
</feature>